<keyword evidence="4" id="KW-1185">Reference proteome</keyword>
<feature type="transmembrane region" description="Helical" evidence="2">
    <location>
        <begin position="329"/>
        <end position="349"/>
    </location>
</feature>
<dbReference type="AlphaFoldDB" id="A0A0F5N4F3"/>
<keyword evidence="2" id="KW-0472">Membrane</keyword>
<accession>A0A0F5N4F3</accession>
<comment type="caution">
    <text evidence="3">The sequence shown here is derived from an EMBL/GenBank/DDBJ whole genome shotgun (WGS) entry which is preliminary data.</text>
</comment>
<dbReference type="STRING" id="244292.ABW17_17330"/>
<dbReference type="Proteomes" id="UP000193781">
    <property type="component" value="Unassembled WGS sequence"/>
</dbReference>
<dbReference type="EMBL" id="LQPH01000066">
    <property type="protein sequence ID" value="ORW28519.1"/>
    <property type="molecule type" value="Genomic_DNA"/>
</dbReference>
<gene>
    <name evidence="3" type="ORF">AWC17_27345</name>
</gene>
<feature type="compositionally biased region" description="Basic and acidic residues" evidence="1">
    <location>
        <begin position="494"/>
        <end position="514"/>
    </location>
</feature>
<keyword evidence="2" id="KW-0812">Transmembrane</keyword>
<evidence type="ECO:0000256" key="2">
    <source>
        <dbReference type="SAM" id="Phobius"/>
    </source>
</evidence>
<evidence type="ECO:0000313" key="4">
    <source>
        <dbReference type="Proteomes" id="UP000193781"/>
    </source>
</evidence>
<proteinExistence type="predicted"/>
<evidence type="ECO:0000256" key="1">
    <source>
        <dbReference type="SAM" id="MobiDB-lite"/>
    </source>
</evidence>
<name>A0A0F5N4F3_9MYCO</name>
<feature type="region of interest" description="Disordered" evidence="1">
    <location>
        <begin position="482"/>
        <end position="525"/>
    </location>
</feature>
<dbReference type="RefSeq" id="WP_046186675.1">
    <property type="nucleotide sequence ID" value="NZ_JACKSS010000011.1"/>
</dbReference>
<organism evidence="3 4">
    <name type="scientific">Mycobacterium nebraskense</name>
    <dbReference type="NCBI Taxonomy" id="244292"/>
    <lineage>
        <taxon>Bacteria</taxon>
        <taxon>Bacillati</taxon>
        <taxon>Actinomycetota</taxon>
        <taxon>Actinomycetes</taxon>
        <taxon>Mycobacteriales</taxon>
        <taxon>Mycobacteriaceae</taxon>
        <taxon>Mycobacterium</taxon>
    </lineage>
</organism>
<reference evidence="3 4" key="1">
    <citation type="submission" date="2016-01" db="EMBL/GenBank/DDBJ databases">
        <title>The new phylogeny of the genus Mycobacterium.</title>
        <authorList>
            <person name="Tarcisio F."/>
            <person name="Conor M."/>
            <person name="Antonella G."/>
            <person name="Elisabetta G."/>
            <person name="Giulia F.S."/>
            <person name="Sara T."/>
            <person name="Anna F."/>
            <person name="Clotilde B."/>
            <person name="Roberto B."/>
            <person name="Veronica D.S."/>
            <person name="Fabio R."/>
            <person name="Monica P."/>
            <person name="Olivier J."/>
            <person name="Enrico T."/>
            <person name="Nicola S."/>
        </authorList>
    </citation>
    <scope>NUCLEOTIDE SEQUENCE [LARGE SCALE GENOMIC DNA]</scope>
    <source>
        <strain evidence="3 4">DSM 44803</strain>
    </source>
</reference>
<dbReference type="OrthoDB" id="4746525at2"/>
<keyword evidence="2" id="KW-1133">Transmembrane helix</keyword>
<evidence type="ECO:0000313" key="3">
    <source>
        <dbReference type="EMBL" id="ORW28519.1"/>
    </source>
</evidence>
<feature type="transmembrane region" description="Helical" evidence="2">
    <location>
        <begin position="361"/>
        <end position="381"/>
    </location>
</feature>
<sequence length="525" mass="56126">MSGEQHDDPAAQVDALVAGIGPELDVPAVHRCDVVLVTGPWMAGVSAVAAALRERLPEHKFVESAELAPGEVPMAVVFVVSAAAHLTESDCALLDAAAAHTDVVVGVVSKIDVHRAWRDVLVANRETLAAHAARYGGVPWVGAAALPDLGEPDVDELVETLAKRLADPELARRNRLRAWEFRLKTVAQRIDRDADGAGRRARVDALRDERSTALRQRREAKTERTITLRGQIQQARVQLSHFARNRCSSVRSELQEDAAGLSRRNVPGFEAHTRGRLDEVVAEVNEGTATHLAEVAQVVGVSTTLPALETLPTVDVPPPPLKSRRHETWLMMLLGAGFGLGVALTLSRLMSGLAARLSPALSVAAALTCVAIGLAVTLLVINIRSLLRDRALLDRWAGDVTSTLRSVAEELVATRVLVAESVLTKAVLAQDEVENAEVSEQVSAIDRELRAHAMAASRATAERDREMPTVLTALDAVRAELGESGIYPPDDSASDLKKDGETEATEKPASRSGDDDSAGSSESLL</sequence>
<protein>
    <submittedName>
        <fullName evidence="3">Uncharacterized protein</fullName>
    </submittedName>
</protein>